<dbReference type="SUPFAM" id="SSF52540">
    <property type="entry name" value="P-loop containing nucleoside triphosphate hydrolases"/>
    <property type="match status" value="1"/>
</dbReference>
<keyword evidence="3" id="KW-0540">Nuclease</keyword>
<dbReference type="InterPro" id="IPR006474">
    <property type="entry name" value="Helicase_Cas3_CRISPR-ass_core"/>
</dbReference>
<evidence type="ECO:0000256" key="2">
    <source>
        <dbReference type="ARBA" id="ARBA00009046"/>
    </source>
</evidence>
<evidence type="ECO:0000256" key="8">
    <source>
        <dbReference type="ARBA" id="ARBA00022840"/>
    </source>
</evidence>
<dbReference type="Gene3D" id="1.10.3210.30">
    <property type="match status" value="1"/>
</dbReference>
<dbReference type="Pfam" id="PF22590">
    <property type="entry name" value="Cas3-like_C_2"/>
    <property type="match status" value="1"/>
</dbReference>
<evidence type="ECO:0000256" key="7">
    <source>
        <dbReference type="ARBA" id="ARBA00022806"/>
    </source>
</evidence>
<dbReference type="Gene3D" id="3.40.50.300">
    <property type="entry name" value="P-loop containing nucleotide triphosphate hydrolases"/>
    <property type="match status" value="2"/>
</dbReference>
<dbReference type="CDD" id="cd09641">
    <property type="entry name" value="Cas3''_I"/>
    <property type="match status" value="1"/>
</dbReference>
<dbReference type="NCBIfam" id="TIGR01587">
    <property type="entry name" value="cas3_core"/>
    <property type="match status" value="1"/>
</dbReference>
<sequence length="944" mass="104122">MGLAYPLLFHSLDAAAVAGQLWDRFLSPAQREVVMRGLGLGERAARAVVMLAAGLHDLGKAGPFQTCEPRAWALVDEAFRRDAGPWRTMRHERASMHVGLQVLEEFGYLLEGNDSPAVRIAQVLGGHHGLFLQLDIRGAAAAARVAHDLGGPLWQETRRRYAWQVRRLTGAVQIPEQVSVEAAVVMTGIVQLADRLVSQPHVWMPQAQSPGSGALDHWMSLHAPAPEAPEGWAAHVVTQAGLESVQLPEKPFTHVHTAVREPSVLQASVIERLPELVRREGGGILFVADSTGTGKTAAAWHASDLFNRHTGTRGCTLLQPTTAIADAAYEGMIRTVTAHQPARAPVTLVHSHAWLHAAYLDARLARADRQSTVDEHYEEPDTPDTAAQPPQQGRPERKVTVPETFLGGFDRALLAPFAVATLDQALMAMLHTRHSALRTLALSGRTVIIDEAHAYSPYTRTLLCRLVHWLAAVGSSVIVLSATLRSTDARRIGHAYLTGAGHPATEAAAVDWTVPYPGWLFVPARNPKPARMTRPEHERHTLATRRTVHLSPLPVPSTSDQDTDQTDRLDVVTRLLQPMAQHGGCAAVSEPTVEDAQATYQHLKQTLPWNDPRSELVLLHARFPGHQREALVRRLRTVLGPTGPRPERLLVVTTSMLDMSLDLDLDLMITHLAELEVLLQRLGRLWRFEERWRKAGLRLRPAWARHPLMHVLIPQHEDQVAIPEHWGRADQEYHLHATAHLLETLPTTPAHHPAEHPPTDRQTVTITLPDHIPGLLERVHHSPGHTTPTPAPAHTAHEQHMAALARTHLIPAPSRTGSLADLTRRTLHAGQAPTRETVSPARLLPCYRQTSGHLTLDPAGRIPLPDNNPLHPPQVRSVLERTLPAPQEWVRHGPRPTVPSSWHTHPLLADLVLLAADPHDKTPVPFGPYQLRLDEELGLVQTRS</sequence>
<evidence type="ECO:0000256" key="9">
    <source>
        <dbReference type="ARBA" id="ARBA00023118"/>
    </source>
</evidence>
<dbReference type="Proteomes" id="UP001499884">
    <property type="component" value="Unassembled WGS sequence"/>
</dbReference>
<keyword evidence="13" id="KW-1185">Reference proteome</keyword>
<dbReference type="InterPro" id="IPR041372">
    <property type="entry name" value="Cas3_C"/>
</dbReference>
<evidence type="ECO:0000313" key="12">
    <source>
        <dbReference type="EMBL" id="GAA3762866.1"/>
    </source>
</evidence>
<dbReference type="SMART" id="SM00490">
    <property type="entry name" value="HELICc"/>
    <property type="match status" value="1"/>
</dbReference>
<feature type="region of interest" description="Disordered" evidence="10">
    <location>
        <begin position="370"/>
        <end position="397"/>
    </location>
</feature>
<keyword evidence="6" id="KW-0378">Hydrolase</keyword>
<dbReference type="InterPro" id="IPR001650">
    <property type="entry name" value="Helicase_C-like"/>
</dbReference>
<dbReference type="InterPro" id="IPR014001">
    <property type="entry name" value="Helicase_ATP-bd"/>
</dbReference>
<evidence type="ECO:0000256" key="1">
    <source>
        <dbReference type="ARBA" id="ARBA00006847"/>
    </source>
</evidence>
<dbReference type="Pfam" id="PF18019">
    <property type="entry name" value="Cas3_HD"/>
    <property type="match status" value="1"/>
</dbReference>
<dbReference type="PROSITE" id="PS51643">
    <property type="entry name" value="HD_CAS3"/>
    <property type="match status" value="1"/>
</dbReference>
<keyword evidence="9" id="KW-0051">Antiviral defense</keyword>
<accession>A0ABP7GDY8</accession>
<dbReference type="Pfam" id="PF18395">
    <property type="entry name" value="Cas3_C"/>
    <property type="match status" value="1"/>
</dbReference>
<dbReference type="EMBL" id="BAABEP010000104">
    <property type="protein sequence ID" value="GAA3762866.1"/>
    <property type="molecule type" value="Genomic_DNA"/>
</dbReference>
<dbReference type="InterPro" id="IPR038257">
    <property type="entry name" value="CRISPR-assoc_Cas3_HD_sf"/>
</dbReference>
<keyword evidence="7" id="KW-0347">Helicase</keyword>
<dbReference type="InterPro" id="IPR006483">
    <property type="entry name" value="CRISPR-assoc_Cas3_HD"/>
</dbReference>
<comment type="similarity">
    <text evidence="2">In the central section; belongs to the CRISPR-associated helicase Cas3 family.</text>
</comment>
<organism evidence="12 13">
    <name type="scientific">Streptomyces tremellae</name>
    <dbReference type="NCBI Taxonomy" id="1124239"/>
    <lineage>
        <taxon>Bacteria</taxon>
        <taxon>Bacillati</taxon>
        <taxon>Actinomycetota</taxon>
        <taxon>Actinomycetes</taxon>
        <taxon>Kitasatosporales</taxon>
        <taxon>Streptomycetaceae</taxon>
        <taxon>Streptomyces</taxon>
    </lineage>
</organism>
<proteinExistence type="inferred from homology"/>
<evidence type="ECO:0000256" key="5">
    <source>
        <dbReference type="ARBA" id="ARBA00022741"/>
    </source>
</evidence>
<dbReference type="SMART" id="SM00487">
    <property type="entry name" value="DEXDc"/>
    <property type="match status" value="1"/>
</dbReference>
<reference evidence="13" key="1">
    <citation type="journal article" date="2019" name="Int. J. Syst. Evol. Microbiol.">
        <title>The Global Catalogue of Microorganisms (GCM) 10K type strain sequencing project: providing services to taxonomists for standard genome sequencing and annotation.</title>
        <authorList>
            <consortium name="The Broad Institute Genomics Platform"/>
            <consortium name="The Broad Institute Genome Sequencing Center for Infectious Disease"/>
            <person name="Wu L."/>
            <person name="Ma J."/>
        </authorList>
    </citation>
    <scope>NUCLEOTIDE SEQUENCE [LARGE SCALE GENOMIC DNA]</scope>
    <source>
        <strain evidence="13">JCM 30846</strain>
    </source>
</reference>
<keyword evidence="5" id="KW-0547">Nucleotide-binding</keyword>
<feature type="domain" description="HD Cas3-type" evidence="11">
    <location>
        <begin position="1"/>
        <end position="196"/>
    </location>
</feature>
<keyword evidence="8" id="KW-0067">ATP-binding</keyword>
<dbReference type="InterPro" id="IPR054712">
    <property type="entry name" value="Cas3-like_dom"/>
</dbReference>
<evidence type="ECO:0000313" key="13">
    <source>
        <dbReference type="Proteomes" id="UP001499884"/>
    </source>
</evidence>
<dbReference type="InterPro" id="IPR027417">
    <property type="entry name" value="P-loop_NTPase"/>
</dbReference>
<evidence type="ECO:0000256" key="6">
    <source>
        <dbReference type="ARBA" id="ARBA00022801"/>
    </source>
</evidence>
<comment type="caution">
    <text evidence="12">The sequence shown here is derived from an EMBL/GenBank/DDBJ whole genome shotgun (WGS) entry which is preliminary data.</text>
</comment>
<evidence type="ECO:0000256" key="10">
    <source>
        <dbReference type="SAM" id="MobiDB-lite"/>
    </source>
</evidence>
<keyword evidence="4" id="KW-0479">Metal-binding</keyword>
<comment type="similarity">
    <text evidence="1">In the N-terminal section; belongs to the CRISPR-associated nuclease Cas3-HD family.</text>
</comment>
<protein>
    <submittedName>
        <fullName evidence="12">CRISPR-associated helicase/endonuclease Cas3</fullName>
    </submittedName>
</protein>
<name>A0ABP7GDY8_9ACTN</name>
<evidence type="ECO:0000256" key="3">
    <source>
        <dbReference type="ARBA" id="ARBA00022722"/>
    </source>
</evidence>
<evidence type="ECO:0000256" key="4">
    <source>
        <dbReference type="ARBA" id="ARBA00022723"/>
    </source>
</evidence>
<evidence type="ECO:0000259" key="11">
    <source>
        <dbReference type="PROSITE" id="PS51643"/>
    </source>
</evidence>
<gene>
    <name evidence="12" type="ORF">GCM10023082_65530</name>
</gene>